<keyword evidence="3" id="KW-0175">Coiled coil</keyword>
<evidence type="ECO:0000256" key="2">
    <source>
        <dbReference type="ARBA" id="ARBA00022833"/>
    </source>
</evidence>
<dbReference type="InterPro" id="IPR046349">
    <property type="entry name" value="C1-like_sf"/>
</dbReference>
<dbReference type="CDD" id="cd04382">
    <property type="entry name" value="RhoGAP_MgcRacGAP"/>
    <property type="match status" value="1"/>
</dbReference>
<protein>
    <recommendedName>
        <fullName evidence="9">Rac GTPase-activating protein 1</fullName>
    </recommendedName>
</protein>
<comment type="caution">
    <text evidence="7">The sequence shown here is derived from an EMBL/GenBank/DDBJ whole genome shotgun (WGS) entry which is preliminary data.</text>
</comment>
<proteinExistence type="predicted"/>
<dbReference type="Proteomes" id="UP001516400">
    <property type="component" value="Unassembled WGS sequence"/>
</dbReference>
<dbReference type="GO" id="GO:0046872">
    <property type="term" value="F:metal ion binding"/>
    <property type="evidence" value="ECO:0007669"/>
    <property type="project" value="UniProtKB-KW"/>
</dbReference>
<name>A0ABD2P0V1_9CUCU</name>
<organism evidence="7 8">
    <name type="scientific">Cryptolaemus montrouzieri</name>
    <dbReference type="NCBI Taxonomy" id="559131"/>
    <lineage>
        <taxon>Eukaryota</taxon>
        <taxon>Metazoa</taxon>
        <taxon>Ecdysozoa</taxon>
        <taxon>Arthropoda</taxon>
        <taxon>Hexapoda</taxon>
        <taxon>Insecta</taxon>
        <taxon>Pterygota</taxon>
        <taxon>Neoptera</taxon>
        <taxon>Endopterygota</taxon>
        <taxon>Coleoptera</taxon>
        <taxon>Polyphaga</taxon>
        <taxon>Cucujiformia</taxon>
        <taxon>Coccinelloidea</taxon>
        <taxon>Coccinellidae</taxon>
        <taxon>Scymninae</taxon>
        <taxon>Scymnini</taxon>
        <taxon>Cryptolaemus</taxon>
    </lineage>
</organism>
<evidence type="ECO:0008006" key="9">
    <source>
        <dbReference type="Google" id="ProtNLM"/>
    </source>
</evidence>
<dbReference type="PANTHER" id="PTHR46199">
    <property type="entry name" value="RAC GTPASE-ACTIVATING PROTEIN 1"/>
    <property type="match status" value="1"/>
</dbReference>
<reference evidence="7 8" key="1">
    <citation type="journal article" date="2021" name="BMC Biol.">
        <title>Horizontally acquired antibacterial genes associated with adaptive radiation of ladybird beetles.</title>
        <authorList>
            <person name="Li H.S."/>
            <person name="Tang X.F."/>
            <person name="Huang Y.H."/>
            <person name="Xu Z.Y."/>
            <person name="Chen M.L."/>
            <person name="Du X.Y."/>
            <person name="Qiu B.Y."/>
            <person name="Chen P.T."/>
            <person name="Zhang W."/>
            <person name="Slipinski A."/>
            <person name="Escalona H.E."/>
            <person name="Waterhouse R.M."/>
            <person name="Zwick A."/>
            <person name="Pang H."/>
        </authorList>
    </citation>
    <scope>NUCLEOTIDE SEQUENCE [LARGE SCALE GENOMIC DNA]</scope>
    <source>
        <strain evidence="7">SYSU2018</strain>
    </source>
</reference>
<dbReference type="InterPro" id="IPR000198">
    <property type="entry name" value="RhoGAP_dom"/>
</dbReference>
<feature type="compositionally biased region" description="Basic residues" evidence="4">
    <location>
        <begin position="220"/>
        <end position="229"/>
    </location>
</feature>
<dbReference type="InterPro" id="IPR002219">
    <property type="entry name" value="PKC_DAG/PE"/>
</dbReference>
<dbReference type="PROSITE" id="PS00479">
    <property type="entry name" value="ZF_DAG_PE_1"/>
    <property type="match status" value="1"/>
</dbReference>
<dbReference type="SUPFAM" id="SSF48350">
    <property type="entry name" value="GTPase activation domain, GAP"/>
    <property type="match status" value="1"/>
</dbReference>
<dbReference type="SMART" id="SM00109">
    <property type="entry name" value="C1"/>
    <property type="match status" value="1"/>
</dbReference>
<dbReference type="PANTHER" id="PTHR46199:SF3">
    <property type="entry name" value="RAC GTPASE-ACTIVATING PROTEIN 1"/>
    <property type="match status" value="1"/>
</dbReference>
<feature type="coiled-coil region" evidence="3">
    <location>
        <begin position="120"/>
        <end position="154"/>
    </location>
</feature>
<dbReference type="SMART" id="SM00324">
    <property type="entry name" value="RhoGAP"/>
    <property type="match status" value="1"/>
</dbReference>
<evidence type="ECO:0000259" key="5">
    <source>
        <dbReference type="PROSITE" id="PS50081"/>
    </source>
</evidence>
<feature type="domain" description="Rho-GAP" evidence="6">
    <location>
        <begin position="417"/>
        <end position="605"/>
    </location>
</feature>
<evidence type="ECO:0000313" key="8">
    <source>
        <dbReference type="Proteomes" id="UP001516400"/>
    </source>
</evidence>
<dbReference type="AlphaFoldDB" id="A0ABD2P0V1"/>
<sequence length="657" mass="74811">MADSIFKTPYKYGTPKVSKHDKFYTPIKSRSDSEESLVSTASDSGTSDSQLSIIAEFDEISRFEKTLKSQYTHLEKSYAEFVENTRMLYESFLKSRDECLKLQHRLDVMARDNCDLEDKLTIARKLLDKEKKNTKSAERERDNLEMQIHQVKELFIRDRDARRVIPEDTLSKFAFMETDRIDQEQAPHLSCIPEVNSTGSILSDFSYSKSEDDLDTSKFHTGKSWKKHGPTTDAVPEQPALKKRRSSGNKIVEISTTDTVRATTTLSMPKHGPITATSVIEAVPMPSAPPLSNHYAPSAPPPDTPQSMRTIEHEPSLPADVIFQSWARKEGPPKPSRAKFDGREKQEMNNNYYSQKQHAFQKKTVVIPDTCSICQKKLKFGRPAWKCKECKNICHEECKDKLPTPCIPVIHTPNQRNGLGVVGDYTGTTPPMVPALIIHCINEIELRDQKEVGLYRVPGSEKDVKTLKEKFLRGKAAPCLNDVDVHVLCGVVKDFLRSLQEPLLTKIHRNDFVRSCDSNDTQMMMDIILELPQPNRDTLAYMMLHLQRIAEKKDIKMPVDNLAKIFGPTIVGYSSEDIDREILIMETKQQFNIMKTLFTFPSSYWESFVNVNSLHTNTRLQQTPSTDSLLFKVSKTPIRCAASASKKRRFFPTPPLQ</sequence>
<dbReference type="Gene3D" id="3.30.60.20">
    <property type="match status" value="1"/>
</dbReference>
<evidence type="ECO:0000256" key="4">
    <source>
        <dbReference type="SAM" id="MobiDB-lite"/>
    </source>
</evidence>
<dbReference type="Gene3D" id="1.10.555.10">
    <property type="entry name" value="Rho GTPase activation protein"/>
    <property type="match status" value="1"/>
</dbReference>
<evidence type="ECO:0000259" key="6">
    <source>
        <dbReference type="PROSITE" id="PS50238"/>
    </source>
</evidence>
<dbReference type="Pfam" id="PF00130">
    <property type="entry name" value="C1_1"/>
    <property type="match status" value="1"/>
</dbReference>
<keyword evidence="8" id="KW-1185">Reference proteome</keyword>
<dbReference type="Pfam" id="PF00620">
    <property type="entry name" value="RhoGAP"/>
    <property type="match status" value="1"/>
</dbReference>
<accession>A0ABD2P0V1</accession>
<evidence type="ECO:0000256" key="3">
    <source>
        <dbReference type="SAM" id="Coils"/>
    </source>
</evidence>
<dbReference type="PROSITE" id="PS50238">
    <property type="entry name" value="RHOGAP"/>
    <property type="match status" value="1"/>
</dbReference>
<feature type="region of interest" description="Disordered" evidence="4">
    <location>
        <begin position="220"/>
        <end position="247"/>
    </location>
</feature>
<feature type="region of interest" description="Disordered" evidence="4">
    <location>
        <begin position="287"/>
        <end position="306"/>
    </location>
</feature>
<gene>
    <name evidence="7" type="ORF">HHI36_018753</name>
</gene>
<dbReference type="EMBL" id="JABFTP020000165">
    <property type="protein sequence ID" value="KAL3284596.1"/>
    <property type="molecule type" value="Genomic_DNA"/>
</dbReference>
<dbReference type="PROSITE" id="PS50081">
    <property type="entry name" value="ZF_DAG_PE_2"/>
    <property type="match status" value="1"/>
</dbReference>
<dbReference type="CDD" id="cd20821">
    <property type="entry name" value="C1_MgcRacGAP"/>
    <property type="match status" value="1"/>
</dbReference>
<evidence type="ECO:0000256" key="1">
    <source>
        <dbReference type="ARBA" id="ARBA00022723"/>
    </source>
</evidence>
<evidence type="ECO:0000313" key="7">
    <source>
        <dbReference type="EMBL" id="KAL3284596.1"/>
    </source>
</evidence>
<dbReference type="SUPFAM" id="SSF57889">
    <property type="entry name" value="Cysteine-rich domain"/>
    <property type="match status" value="1"/>
</dbReference>
<dbReference type="InterPro" id="IPR008936">
    <property type="entry name" value="Rho_GTPase_activation_prot"/>
</dbReference>
<feature type="domain" description="Phorbol-ester/DAG-type" evidence="5">
    <location>
        <begin position="357"/>
        <end position="406"/>
    </location>
</feature>
<keyword evidence="1" id="KW-0479">Metal-binding</keyword>
<keyword evidence="2" id="KW-0862">Zinc</keyword>